<feature type="chain" id="PRO_5005538052" evidence="1">
    <location>
        <begin position="34"/>
        <end position="183"/>
    </location>
</feature>
<dbReference type="InterPro" id="IPR029033">
    <property type="entry name" value="His_PPase_superfam"/>
</dbReference>
<proteinExistence type="predicted"/>
<keyword evidence="1" id="KW-0732">Signal</keyword>
<dbReference type="GeneID" id="25911789"/>
<sequence>MMTMDNPKLASCLLSSLSYVLLINTASICVVNGAGIKLEQPSPQGQDIHSVEPHIYKPIPSNLDDIVASVIVQRHCVRSSTTYPPDVWGPMPANYTKNLADYTAHVWPDAYAWGVEAGACTQEGKELVVALGSAYIDVHPQPFHFVVDVNSGRDNTTADMLIQGSYTLWKCKVDANLLLCRNK</sequence>
<accession>A0A0L0FIB7</accession>
<organism evidence="2 3">
    <name type="scientific">Sphaeroforma arctica JP610</name>
    <dbReference type="NCBI Taxonomy" id="667725"/>
    <lineage>
        <taxon>Eukaryota</taxon>
        <taxon>Ichthyosporea</taxon>
        <taxon>Ichthyophonida</taxon>
        <taxon>Sphaeroforma</taxon>
    </lineage>
</organism>
<dbReference type="AlphaFoldDB" id="A0A0L0FIB7"/>
<dbReference type="Proteomes" id="UP000054560">
    <property type="component" value="Unassembled WGS sequence"/>
</dbReference>
<gene>
    <name evidence="2" type="ORF">SARC_11285</name>
</gene>
<protein>
    <submittedName>
        <fullName evidence="2">Uncharacterized protein</fullName>
    </submittedName>
</protein>
<keyword evidence="3" id="KW-1185">Reference proteome</keyword>
<name>A0A0L0FIB7_9EUKA</name>
<dbReference type="RefSeq" id="XP_014150108.1">
    <property type="nucleotide sequence ID" value="XM_014294633.1"/>
</dbReference>
<evidence type="ECO:0000256" key="1">
    <source>
        <dbReference type="SAM" id="SignalP"/>
    </source>
</evidence>
<reference evidence="2 3" key="1">
    <citation type="submission" date="2011-02" db="EMBL/GenBank/DDBJ databases">
        <title>The Genome Sequence of Sphaeroforma arctica JP610.</title>
        <authorList>
            <consortium name="The Broad Institute Genome Sequencing Platform"/>
            <person name="Russ C."/>
            <person name="Cuomo C."/>
            <person name="Young S.K."/>
            <person name="Zeng Q."/>
            <person name="Gargeya S."/>
            <person name="Alvarado L."/>
            <person name="Berlin A."/>
            <person name="Chapman S.B."/>
            <person name="Chen Z."/>
            <person name="Freedman E."/>
            <person name="Gellesch M."/>
            <person name="Goldberg J."/>
            <person name="Griggs A."/>
            <person name="Gujja S."/>
            <person name="Heilman E."/>
            <person name="Heiman D."/>
            <person name="Howarth C."/>
            <person name="Mehta T."/>
            <person name="Neiman D."/>
            <person name="Pearson M."/>
            <person name="Roberts A."/>
            <person name="Saif S."/>
            <person name="Shea T."/>
            <person name="Shenoy N."/>
            <person name="Sisk P."/>
            <person name="Stolte C."/>
            <person name="Sykes S."/>
            <person name="White J."/>
            <person name="Yandava C."/>
            <person name="Burger G."/>
            <person name="Gray M.W."/>
            <person name="Holland P.W.H."/>
            <person name="King N."/>
            <person name="Lang F.B.F."/>
            <person name="Roger A.J."/>
            <person name="Ruiz-Trillo I."/>
            <person name="Haas B."/>
            <person name="Nusbaum C."/>
            <person name="Birren B."/>
        </authorList>
    </citation>
    <scope>NUCLEOTIDE SEQUENCE [LARGE SCALE GENOMIC DNA]</scope>
    <source>
        <strain evidence="2 3">JP610</strain>
    </source>
</reference>
<evidence type="ECO:0000313" key="2">
    <source>
        <dbReference type="EMBL" id="KNC76206.1"/>
    </source>
</evidence>
<dbReference type="EMBL" id="KQ243205">
    <property type="protein sequence ID" value="KNC76206.1"/>
    <property type="molecule type" value="Genomic_DNA"/>
</dbReference>
<feature type="signal peptide" evidence="1">
    <location>
        <begin position="1"/>
        <end position="33"/>
    </location>
</feature>
<dbReference type="Gene3D" id="3.40.50.1240">
    <property type="entry name" value="Phosphoglycerate mutase-like"/>
    <property type="match status" value="1"/>
</dbReference>
<evidence type="ECO:0000313" key="3">
    <source>
        <dbReference type="Proteomes" id="UP000054560"/>
    </source>
</evidence>